<keyword evidence="3" id="KW-1185">Reference proteome</keyword>
<feature type="transmembrane region" description="Helical" evidence="1">
    <location>
        <begin position="86"/>
        <end position="104"/>
    </location>
</feature>
<reference evidence="2 3" key="1">
    <citation type="submission" date="2018-10" db="EMBL/GenBank/DDBJ databases">
        <title>Genome sequencing of Arthrobacter oryzae TNB02.</title>
        <authorList>
            <person name="Cho Y.-J."/>
            <person name="Cho A."/>
            <person name="Kim O.-S."/>
        </authorList>
    </citation>
    <scope>NUCLEOTIDE SEQUENCE [LARGE SCALE GENOMIC DNA]</scope>
    <source>
        <strain evidence="2 3">TNB02</strain>
    </source>
</reference>
<name>A0A3N0BUE3_9MICC</name>
<evidence type="ECO:0000256" key="1">
    <source>
        <dbReference type="SAM" id="Phobius"/>
    </source>
</evidence>
<evidence type="ECO:0000313" key="2">
    <source>
        <dbReference type="EMBL" id="RNL52950.1"/>
    </source>
</evidence>
<feature type="transmembrane region" description="Helical" evidence="1">
    <location>
        <begin position="25"/>
        <end position="47"/>
    </location>
</feature>
<dbReference type="AlphaFoldDB" id="A0A3N0BUE3"/>
<accession>A0A3N0BUE3</accession>
<proteinExistence type="predicted"/>
<dbReference type="RefSeq" id="WP_123255911.1">
    <property type="nucleotide sequence ID" value="NZ_RBED01000111.1"/>
</dbReference>
<gene>
    <name evidence="2" type="ORF">D7003_13290</name>
</gene>
<keyword evidence="1" id="KW-0812">Transmembrane</keyword>
<dbReference type="EMBL" id="RBED01000111">
    <property type="protein sequence ID" value="RNL52950.1"/>
    <property type="molecule type" value="Genomic_DNA"/>
</dbReference>
<sequence length="177" mass="18164">MTAPKTAPARPAWWRQLGTWRRARFAAAGAGAVAAAAAVGSVNGMIIDGGAPWWSLAVLAAGAVLTGLVLGSYVRAPIGAEATLCDTRWPLIGLTGLVLATSTGPDTLATHLFTGAAPWVLAGMIQPAFAILSLGLLGWALRERLALERWAMAPPDDGNPAGACATCRPLFPTRSAP</sequence>
<organism evidence="2 3">
    <name type="scientific">Arthrobacter oryzae</name>
    <dbReference type="NCBI Taxonomy" id="409290"/>
    <lineage>
        <taxon>Bacteria</taxon>
        <taxon>Bacillati</taxon>
        <taxon>Actinomycetota</taxon>
        <taxon>Actinomycetes</taxon>
        <taxon>Micrococcales</taxon>
        <taxon>Micrococcaceae</taxon>
        <taxon>Arthrobacter</taxon>
    </lineage>
</organism>
<feature type="transmembrane region" description="Helical" evidence="1">
    <location>
        <begin position="116"/>
        <end position="141"/>
    </location>
</feature>
<evidence type="ECO:0000313" key="3">
    <source>
        <dbReference type="Proteomes" id="UP000273807"/>
    </source>
</evidence>
<keyword evidence="1" id="KW-1133">Transmembrane helix</keyword>
<protein>
    <submittedName>
        <fullName evidence="2">Uncharacterized protein</fullName>
    </submittedName>
</protein>
<feature type="transmembrane region" description="Helical" evidence="1">
    <location>
        <begin position="53"/>
        <end position="74"/>
    </location>
</feature>
<dbReference type="Proteomes" id="UP000273807">
    <property type="component" value="Unassembled WGS sequence"/>
</dbReference>
<dbReference type="OrthoDB" id="5117285at2"/>
<keyword evidence="1" id="KW-0472">Membrane</keyword>
<comment type="caution">
    <text evidence="2">The sequence shown here is derived from an EMBL/GenBank/DDBJ whole genome shotgun (WGS) entry which is preliminary data.</text>
</comment>